<dbReference type="CDD" id="cd19481">
    <property type="entry name" value="RecA-like_protease"/>
    <property type="match status" value="1"/>
</dbReference>
<dbReference type="AlphaFoldDB" id="A0A9X4MFD6"/>
<comment type="similarity">
    <text evidence="1">Belongs to the AAA ATPase family.</text>
</comment>
<keyword evidence="2" id="KW-0547">Nucleotide-binding</keyword>
<dbReference type="Pfam" id="PF22977">
    <property type="entry name" value="WHD"/>
    <property type="match status" value="1"/>
</dbReference>
<sequence>MDELLYFLHQLDQRLEAAFIAAQTLFAGGIDADPYRGIQIGESEVERLLKQAPSEPFFSSSVSPSVQNYLRFELSGTAETSKFIWLQEQFGLDRFDLGILAIALAPELDRRYERLYAYLQDDVRTKRPTVDLSLNLLCDSALEKLAQRIHFSPDSPLIRHGLIQIISDPYQSLPSLLSHIIKLDPLVVNFLLGQQSLDERLSHFCKLIMPKWNGHHLPLSGKIKYTLPKLVQYHWETQIPLVLYFHGTDQSIKQDVGEAIAYALNVPIIIASLNNISEVNSELPSTFNILLRQAKFQNILLYIDGLDRLKQPDYENRYQDILNLLADQNRVTILSGSTGWKNINTRLQGVVNISFPMLNVEQRQHFWEKHLQAAQIHLDSDDLINLSDRLRLTSAQIANAVAIAINHQQWHNLDQEEISELSTQRIQVSHLFNAARGLSSQNLKSLSQQILPKYVWDDIVLANHQEAQLREICDQIKYQNLVWNTWGFNKKHSLGKGLNVLFSGISGTGKTMSAEIIAQELQLDLYKIDLSQIVNKYIGETEKNLNQIFTAATDANAILLFDEADALFGKRSNVKDAHDRYANLEVSYLLQKMEEYEGLAILTTNLRNNMDEAFTRRLQFIIDFSLPNEKQRYQIWQKAFPKDTPCEDDLGFSFLSHNFELTGANIRNIALRSAFFAVREGKIVERRHIIQSIRREYQKMGKILKDNIEHGYL</sequence>
<dbReference type="GO" id="GO:0005524">
    <property type="term" value="F:ATP binding"/>
    <property type="evidence" value="ECO:0007669"/>
    <property type="project" value="UniProtKB-KW"/>
</dbReference>
<dbReference type="Gene3D" id="3.40.50.300">
    <property type="entry name" value="P-loop containing nucleotide triphosphate hydrolases"/>
    <property type="match status" value="1"/>
</dbReference>
<dbReference type="InterPro" id="IPR003593">
    <property type="entry name" value="AAA+_ATPase"/>
</dbReference>
<accession>A0A9X4MFD6</accession>
<proteinExistence type="inferred from homology"/>
<dbReference type="SMART" id="SM00382">
    <property type="entry name" value="AAA"/>
    <property type="match status" value="1"/>
</dbReference>
<dbReference type="SUPFAM" id="SSF52540">
    <property type="entry name" value="P-loop containing nucleoside triphosphate hydrolases"/>
    <property type="match status" value="2"/>
</dbReference>
<keyword evidence="3 5" id="KW-0067">ATP-binding</keyword>
<dbReference type="GO" id="GO:0016887">
    <property type="term" value="F:ATP hydrolysis activity"/>
    <property type="evidence" value="ECO:0007669"/>
    <property type="project" value="InterPro"/>
</dbReference>
<evidence type="ECO:0000259" key="4">
    <source>
        <dbReference type="SMART" id="SM00382"/>
    </source>
</evidence>
<organism evidence="5 6">
    <name type="scientific">Pseudanabaena catenata USMAC16</name>
    <dbReference type="NCBI Taxonomy" id="1855837"/>
    <lineage>
        <taxon>Bacteria</taxon>
        <taxon>Bacillati</taxon>
        <taxon>Cyanobacteriota</taxon>
        <taxon>Cyanophyceae</taxon>
        <taxon>Pseudanabaenales</taxon>
        <taxon>Pseudanabaenaceae</taxon>
        <taxon>Pseudanabaena</taxon>
    </lineage>
</organism>
<name>A0A9X4MFD6_9CYAN</name>
<dbReference type="InterPro" id="IPR054472">
    <property type="entry name" value="WHD"/>
</dbReference>
<feature type="domain" description="AAA+ ATPase" evidence="4">
    <location>
        <begin position="496"/>
        <end position="628"/>
    </location>
</feature>
<dbReference type="RefSeq" id="WP_009628960.1">
    <property type="nucleotide sequence ID" value="NZ_VBTY01000225.1"/>
</dbReference>
<keyword evidence="6" id="KW-1185">Reference proteome</keyword>
<dbReference type="Proteomes" id="UP001152872">
    <property type="component" value="Unassembled WGS sequence"/>
</dbReference>
<evidence type="ECO:0000313" key="5">
    <source>
        <dbReference type="EMBL" id="MDG3496766.1"/>
    </source>
</evidence>
<protein>
    <submittedName>
        <fullName evidence="5">ATP-binding protein</fullName>
    </submittedName>
</protein>
<dbReference type="InterPro" id="IPR050221">
    <property type="entry name" value="26S_Proteasome_ATPase"/>
</dbReference>
<evidence type="ECO:0000256" key="1">
    <source>
        <dbReference type="ARBA" id="ARBA00006914"/>
    </source>
</evidence>
<comment type="caution">
    <text evidence="5">The sequence shown here is derived from an EMBL/GenBank/DDBJ whole genome shotgun (WGS) entry which is preliminary data.</text>
</comment>
<dbReference type="PANTHER" id="PTHR23073">
    <property type="entry name" value="26S PROTEASOME REGULATORY SUBUNIT"/>
    <property type="match status" value="1"/>
</dbReference>
<reference evidence="5" key="1">
    <citation type="submission" date="2019-05" db="EMBL/GenBank/DDBJ databases">
        <title>Whole genome sequencing of Pseudanabaena catenata USMAC16.</title>
        <authorList>
            <person name="Khan Z."/>
            <person name="Omar W.M."/>
            <person name="Convey P."/>
            <person name="Merican F."/>
            <person name="Najimudin N."/>
        </authorList>
    </citation>
    <scope>NUCLEOTIDE SEQUENCE</scope>
    <source>
        <strain evidence="5">USMAC16</strain>
    </source>
</reference>
<evidence type="ECO:0000313" key="6">
    <source>
        <dbReference type="Proteomes" id="UP001152872"/>
    </source>
</evidence>
<evidence type="ECO:0000256" key="2">
    <source>
        <dbReference type="ARBA" id="ARBA00022741"/>
    </source>
</evidence>
<dbReference type="Pfam" id="PF00004">
    <property type="entry name" value="AAA"/>
    <property type="match status" value="1"/>
</dbReference>
<dbReference type="EMBL" id="VBTY01000225">
    <property type="protein sequence ID" value="MDG3496766.1"/>
    <property type="molecule type" value="Genomic_DNA"/>
</dbReference>
<dbReference type="InterPro" id="IPR003959">
    <property type="entry name" value="ATPase_AAA_core"/>
</dbReference>
<dbReference type="InterPro" id="IPR027417">
    <property type="entry name" value="P-loop_NTPase"/>
</dbReference>
<gene>
    <name evidence="5" type="ORF">FEV09_19685</name>
</gene>
<evidence type="ECO:0000256" key="3">
    <source>
        <dbReference type="ARBA" id="ARBA00022840"/>
    </source>
</evidence>